<evidence type="ECO:0000256" key="3">
    <source>
        <dbReference type="ARBA" id="ARBA00023002"/>
    </source>
</evidence>
<evidence type="ECO:0000256" key="2">
    <source>
        <dbReference type="ARBA" id="ARBA00022857"/>
    </source>
</evidence>
<dbReference type="InterPro" id="IPR036291">
    <property type="entry name" value="NAD(P)-bd_dom_sf"/>
</dbReference>
<dbReference type="InterPro" id="IPR002347">
    <property type="entry name" value="SDR_fam"/>
</dbReference>
<dbReference type="Gene3D" id="3.40.50.720">
    <property type="entry name" value="NAD(P)-binding Rossmann-like Domain"/>
    <property type="match status" value="1"/>
</dbReference>
<dbReference type="PRINTS" id="PR00081">
    <property type="entry name" value="GDHRDH"/>
</dbReference>
<evidence type="ECO:0000256" key="4">
    <source>
        <dbReference type="RuleBase" id="RU000363"/>
    </source>
</evidence>
<dbReference type="AlphaFoldDB" id="A0A177TSN4"/>
<evidence type="ECO:0000256" key="1">
    <source>
        <dbReference type="ARBA" id="ARBA00006484"/>
    </source>
</evidence>
<dbReference type="Proteomes" id="UP000077521">
    <property type="component" value="Unassembled WGS sequence"/>
</dbReference>
<dbReference type="GO" id="GO:0016491">
    <property type="term" value="F:oxidoreductase activity"/>
    <property type="evidence" value="ECO:0007669"/>
    <property type="project" value="UniProtKB-KW"/>
</dbReference>
<evidence type="ECO:0000313" key="6">
    <source>
        <dbReference type="Proteomes" id="UP000077521"/>
    </source>
</evidence>
<comment type="similarity">
    <text evidence="1 4">Belongs to the short-chain dehydrogenases/reductases (SDR) family.</text>
</comment>
<dbReference type="PRINTS" id="PR00080">
    <property type="entry name" value="SDRFAMILY"/>
</dbReference>
<keyword evidence="6" id="KW-1185">Reference proteome</keyword>
<dbReference type="SUPFAM" id="SSF51735">
    <property type="entry name" value="NAD(P)-binding Rossmann-fold domains"/>
    <property type="match status" value="1"/>
</dbReference>
<name>A0A177TSN4_9BASI</name>
<gene>
    <name evidence="5" type="ORF">A4X13_0g2525</name>
</gene>
<evidence type="ECO:0008006" key="7">
    <source>
        <dbReference type="Google" id="ProtNLM"/>
    </source>
</evidence>
<proteinExistence type="inferred from homology"/>
<comment type="caution">
    <text evidence="5">The sequence shown here is derived from an EMBL/GenBank/DDBJ whole genome shotgun (WGS) entry which is preliminary data.</text>
</comment>
<sequence length="362" mass="38253">MCRRSGGGRKTRLLSGKLDGILSVLGCLGPAASSSRPGRKLIRTDLWLLPSQLYHINPQHLPLPHLFNSANMPKDAAPEVMPELDVATLFGVKGKVALVTGGATGLGKMISAAFIRNGAKVYIASRKFDDIKRVAEQLSALSPKGAVNGPACIGLQADVGSKAGCEALAQQIKDKEQNLDILVNNAGITWGAPLDDFPEEKGWDKIFHLNVKSQFYLTVALLPLLEKGKSNTKHASVINIASVAAISPMATTPLAPPGSGTWSYQPSKAASVHLTRTLANSLSERFVLVNAILPGVFPSRMTAYGLEQGKDLFDAGQPTGRIGSPEDIGSAALYFASRAGAHTTGVALVLDGGQTLQWSPRM</sequence>
<dbReference type="EMBL" id="LWDF02000122">
    <property type="protein sequence ID" value="KAE8257170.1"/>
    <property type="molecule type" value="Genomic_DNA"/>
</dbReference>
<organism evidence="5 6">
    <name type="scientific">Tilletia indica</name>
    <dbReference type="NCBI Taxonomy" id="43049"/>
    <lineage>
        <taxon>Eukaryota</taxon>
        <taxon>Fungi</taxon>
        <taxon>Dikarya</taxon>
        <taxon>Basidiomycota</taxon>
        <taxon>Ustilaginomycotina</taxon>
        <taxon>Exobasidiomycetes</taxon>
        <taxon>Tilletiales</taxon>
        <taxon>Tilletiaceae</taxon>
        <taxon>Tilletia</taxon>
    </lineage>
</organism>
<keyword evidence="2" id="KW-0521">NADP</keyword>
<protein>
    <recommendedName>
        <fullName evidence="7">Rhamnolipids biosynthesis 3-oxoacyl-[acyl-carrier-protein] reductase</fullName>
    </recommendedName>
</protein>
<dbReference type="InterPro" id="IPR052178">
    <property type="entry name" value="Sec_Metab_Biosynth_SDR"/>
</dbReference>
<reference evidence="5" key="1">
    <citation type="submission" date="2016-04" db="EMBL/GenBank/DDBJ databases">
        <authorList>
            <person name="Nguyen H.D."/>
            <person name="Samba Siva P."/>
            <person name="Cullis J."/>
            <person name="Levesque C.A."/>
            <person name="Hambleton S."/>
        </authorList>
    </citation>
    <scope>NUCLEOTIDE SEQUENCE</scope>
    <source>
        <strain evidence="5">DAOMC 236416</strain>
    </source>
</reference>
<reference evidence="5" key="2">
    <citation type="journal article" date="2019" name="IMA Fungus">
        <title>Genome sequencing and comparison of five Tilletia species to identify candidate genes for the detection of regulated species infecting wheat.</title>
        <authorList>
            <person name="Nguyen H.D.T."/>
            <person name="Sultana T."/>
            <person name="Kesanakurti P."/>
            <person name="Hambleton S."/>
        </authorList>
    </citation>
    <scope>NUCLEOTIDE SEQUENCE</scope>
    <source>
        <strain evidence="5">DAOMC 236416</strain>
    </source>
</reference>
<dbReference type="FunFam" id="3.40.50.720:FF:000084">
    <property type="entry name" value="Short-chain dehydrogenase reductase"/>
    <property type="match status" value="1"/>
</dbReference>
<evidence type="ECO:0000313" key="5">
    <source>
        <dbReference type="EMBL" id="KAE8257170.1"/>
    </source>
</evidence>
<keyword evidence="3" id="KW-0560">Oxidoreductase</keyword>
<dbReference type="PANTHER" id="PTHR43618">
    <property type="entry name" value="7-ALPHA-HYDROXYSTEROID DEHYDROGENASE"/>
    <property type="match status" value="1"/>
</dbReference>
<dbReference type="Pfam" id="PF00106">
    <property type="entry name" value="adh_short"/>
    <property type="match status" value="1"/>
</dbReference>
<dbReference type="PANTHER" id="PTHR43618:SF8">
    <property type="entry name" value="7ALPHA-HYDROXYSTEROID DEHYDROGENASE"/>
    <property type="match status" value="1"/>
</dbReference>
<accession>A0A177TSN4</accession>